<gene>
    <name evidence="1" type="ORF">SAMN05661044_01761</name>
</gene>
<dbReference type="CDD" id="cd05483">
    <property type="entry name" value="retropepsin_like_bacteria"/>
    <property type="match status" value="1"/>
</dbReference>
<dbReference type="AlphaFoldDB" id="A0A1H7LSY6"/>
<sequence length="279" mass="31466">MILFLLTSLTAKSQTNINSVPFTLMESGHIIIQAKVDGVEGKFIFDTGAGHNLLFKKFAEKLNPKKSYNFFIAHRATGEALTVLIHYAKDLIIGNQHFKNQLYSTFDLEFGDIDGLISLQAFQNTPITIDYEKQTLSFDELTAADKRKYIDIQIANYADKALDIFTNVKLNDKISAQVLLDAGAGKNSFWLNARFMEPLQLDSTQFDIQDRKSEFDSTKSNKFLIGTIASIKTENDLAKVVNPKTFFVEGLIYEGKTSIEWLGKKISISLPEKKIFIIK</sequence>
<name>A0A1H7LSY6_OLID1</name>
<dbReference type="GO" id="GO:0006508">
    <property type="term" value="P:proteolysis"/>
    <property type="evidence" value="ECO:0007669"/>
    <property type="project" value="UniProtKB-KW"/>
</dbReference>
<dbReference type="Proteomes" id="UP000199421">
    <property type="component" value="Unassembled WGS sequence"/>
</dbReference>
<organism evidence="1 2">
    <name type="scientific">Olivibacter domesticus</name>
    <name type="common">Pseudosphingobacterium domesticum</name>
    <dbReference type="NCBI Taxonomy" id="407022"/>
    <lineage>
        <taxon>Bacteria</taxon>
        <taxon>Pseudomonadati</taxon>
        <taxon>Bacteroidota</taxon>
        <taxon>Sphingobacteriia</taxon>
        <taxon>Sphingobacteriales</taxon>
        <taxon>Sphingobacteriaceae</taxon>
        <taxon>Olivibacter</taxon>
    </lineage>
</organism>
<dbReference type="EMBL" id="FOAF01000001">
    <property type="protein sequence ID" value="SEL02026.1"/>
    <property type="molecule type" value="Genomic_DNA"/>
</dbReference>
<dbReference type="InterPro" id="IPR034122">
    <property type="entry name" value="Retropepsin-like_bacterial"/>
</dbReference>
<proteinExistence type="predicted"/>
<keyword evidence="1" id="KW-0378">Hydrolase</keyword>
<protein>
    <submittedName>
        <fullName evidence="1">Aspartyl protease</fullName>
    </submittedName>
</protein>
<evidence type="ECO:0000313" key="2">
    <source>
        <dbReference type="Proteomes" id="UP000199421"/>
    </source>
</evidence>
<keyword evidence="2" id="KW-1185">Reference proteome</keyword>
<dbReference type="SUPFAM" id="SSF50630">
    <property type="entry name" value="Acid proteases"/>
    <property type="match status" value="1"/>
</dbReference>
<keyword evidence="1" id="KW-0645">Protease</keyword>
<accession>A0A1H7LSY6</accession>
<dbReference type="InterPro" id="IPR021109">
    <property type="entry name" value="Peptidase_aspartic_dom_sf"/>
</dbReference>
<evidence type="ECO:0000313" key="1">
    <source>
        <dbReference type="EMBL" id="SEL02026.1"/>
    </source>
</evidence>
<dbReference type="Gene3D" id="2.40.70.10">
    <property type="entry name" value="Acid Proteases"/>
    <property type="match status" value="1"/>
</dbReference>
<dbReference type="GO" id="GO:0008233">
    <property type="term" value="F:peptidase activity"/>
    <property type="evidence" value="ECO:0007669"/>
    <property type="project" value="UniProtKB-KW"/>
</dbReference>
<dbReference type="Pfam" id="PF13650">
    <property type="entry name" value="Asp_protease_2"/>
    <property type="match status" value="1"/>
</dbReference>
<reference evidence="2" key="1">
    <citation type="submission" date="2016-10" db="EMBL/GenBank/DDBJ databases">
        <authorList>
            <person name="Varghese N."/>
            <person name="Submissions S."/>
        </authorList>
    </citation>
    <scope>NUCLEOTIDE SEQUENCE [LARGE SCALE GENOMIC DNA]</scope>
    <source>
        <strain evidence="2">DSM 18733</strain>
    </source>
</reference>